<name>A0A7H0HU79_9ACTN</name>
<keyword evidence="3" id="KW-1185">Reference proteome</keyword>
<sequence length="396" mass="44053">MAEGHDPAADGGRADEPAGPFLGEYTPTGPFRHSGARKASVLFYRNGGHSVATVSGVEHHNRRALARPHTVCEIALGTFQSQLQMELPAAGGTSFFKAEVDIHWSVENPFLAATEVVTDVAARLTAPVLERLREVSSQYRVSDAERADRAITGQCAGGRWDDLGSELGLRVRLYVRLRVDDRTISHSEEIRDAHASAALTEVHQTAFRTMLRGGRLEQLSYMLAKEPEAAKEFLEKIRQEGRQDEKERVDRLFDLVAGGQIQSSDVERQALDLLDQGRGQVRGPIGHLPARRRAPELTAGPQGHAPESYTPGWVADEPPSRGDRRDRRDRDDRDDRRNGRDARDAHDARDARGARDGRTSERYSNSLADQGNSEPEPPRRRRPSNEDDGWPWAEED</sequence>
<dbReference type="KEGG" id="sgj:IAG43_15045"/>
<feature type="compositionally biased region" description="Basic and acidic residues" evidence="1">
    <location>
        <begin position="318"/>
        <end position="361"/>
    </location>
</feature>
<dbReference type="AlphaFoldDB" id="A0A7H0HU79"/>
<feature type="compositionally biased region" description="Acidic residues" evidence="1">
    <location>
        <begin position="386"/>
        <end position="396"/>
    </location>
</feature>
<evidence type="ECO:0008006" key="4">
    <source>
        <dbReference type="Google" id="ProtNLM"/>
    </source>
</evidence>
<feature type="compositionally biased region" description="Polar residues" evidence="1">
    <location>
        <begin position="362"/>
        <end position="373"/>
    </location>
</feature>
<organism evidence="2 3">
    <name type="scientific">Streptomyces genisteinicus</name>
    <dbReference type="NCBI Taxonomy" id="2768068"/>
    <lineage>
        <taxon>Bacteria</taxon>
        <taxon>Bacillati</taxon>
        <taxon>Actinomycetota</taxon>
        <taxon>Actinomycetes</taxon>
        <taxon>Kitasatosporales</taxon>
        <taxon>Streptomycetaceae</taxon>
        <taxon>Streptomyces</taxon>
    </lineage>
</organism>
<evidence type="ECO:0000256" key="1">
    <source>
        <dbReference type="SAM" id="MobiDB-lite"/>
    </source>
</evidence>
<dbReference type="RefSeq" id="WP_187741240.1">
    <property type="nucleotide sequence ID" value="NZ_CP060825.1"/>
</dbReference>
<feature type="compositionally biased region" description="Basic and acidic residues" evidence="1">
    <location>
        <begin position="1"/>
        <end position="16"/>
    </location>
</feature>
<accession>A0A7H0HU79</accession>
<reference evidence="2 3" key="1">
    <citation type="submission" date="2020-08" db="EMBL/GenBank/DDBJ databases">
        <title>A novel species.</title>
        <authorList>
            <person name="Gao J."/>
        </authorList>
    </citation>
    <scope>NUCLEOTIDE SEQUENCE [LARGE SCALE GENOMIC DNA]</scope>
    <source>
        <strain evidence="2 3">CRPJ-33</strain>
    </source>
</reference>
<gene>
    <name evidence="2" type="ORF">IAG43_15045</name>
</gene>
<evidence type="ECO:0000313" key="3">
    <source>
        <dbReference type="Proteomes" id="UP000516230"/>
    </source>
</evidence>
<dbReference type="EMBL" id="CP060825">
    <property type="protein sequence ID" value="QNP64095.1"/>
    <property type="molecule type" value="Genomic_DNA"/>
</dbReference>
<feature type="region of interest" description="Disordered" evidence="1">
    <location>
        <begin position="275"/>
        <end position="396"/>
    </location>
</feature>
<protein>
    <recommendedName>
        <fullName evidence="4">PE-PGRS family protein</fullName>
    </recommendedName>
</protein>
<feature type="region of interest" description="Disordered" evidence="1">
    <location>
        <begin position="1"/>
        <end position="29"/>
    </location>
</feature>
<dbReference type="Proteomes" id="UP000516230">
    <property type="component" value="Chromosome"/>
</dbReference>
<evidence type="ECO:0000313" key="2">
    <source>
        <dbReference type="EMBL" id="QNP64095.1"/>
    </source>
</evidence>
<proteinExistence type="predicted"/>